<organism evidence="1">
    <name type="scientific">Amphora coffeiformis</name>
    <dbReference type="NCBI Taxonomy" id="265554"/>
    <lineage>
        <taxon>Eukaryota</taxon>
        <taxon>Sar</taxon>
        <taxon>Stramenopiles</taxon>
        <taxon>Ochrophyta</taxon>
        <taxon>Bacillariophyta</taxon>
        <taxon>Bacillariophyceae</taxon>
        <taxon>Bacillariophycidae</taxon>
        <taxon>Thalassiophysales</taxon>
        <taxon>Catenulaceae</taxon>
        <taxon>Amphora</taxon>
    </lineage>
</organism>
<name>A0A7S3LFK7_9STRA</name>
<accession>A0A7S3LFK7</accession>
<dbReference type="EMBL" id="HBIM01022288">
    <property type="protein sequence ID" value="CAE0419762.1"/>
    <property type="molecule type" value="Transcribed_RNA"/>
</dbReference>
<evidence type="ECO:0000313" key="1">
    <source>
        <dbReference type="EMBL" id="CAE0419762.1"/>
    </source>
</evidence>
<protein>
    <submittedName>
        <fullName evidence="1">Uncharacterized protein</fullName>
    </submittedName>
</protein>
<dbReference type="AlphaFoldDB" id="A0A7S3LFK7"/>
<sequence length="159" mass="17385">MCLANQGSTTSYKHGNKSTRGLETKVVAMIKAIPRNVKPQRESISVPSMAPRPKCNVPARESFQVSSGRRVLAPRFSKMGLPSDLSHNSQAASYVSVFHTLLEDGASERIPTRASQQQGFTTPAIMMGSACRTPSAPKMEHAFQEDDFVMPDHLMLPVL</sequence>
<reference evidence="1" key="1">
    <citation type="submission" date="2021-01" db="EMBL/GenBank/DDBJ databases">
        <authorList>
            <person name="Corre E."/>
            <person name="Pelletier E."/>
            <person name="Niang G."/>
            <person name="Scheremetjew M."/>
            <person name="Finn R."/>
            <person name="Kale V."/>
            <person name="Holt S."/>
            <person name="Cochrane G."/>
            <person name="Meng A."/>
            <person name="Brown T."/>
            <person name="Cohen L."/>
        </authorList>
    </citation>
    <scope>NUCLEOTIDE SEQUENCE</scope>
    <source>
        <strain evidence="1">CCMP127</strain>
    </source>
</reference>
<proteinExistence type="predicted"/>
<gene>
    <name evidence="1" type="ORF">ACOF00016_LOCUS16570</name>
</gene>